<evidence type="ECO:0000313" key="3">
    <source>
        <dbReference type="EMBL" id="GCE29316.1"/>
    </source>
</evidence>
<dbReference type="PRINTS" id="PR01607">
    <property type="entry name" value="APYRASEFAMLY"/>
</dbReference>
<dbReference type="PANTHER" id="PTHR11575">
    <property type="entry name" value="5'-NUCLEOTIDASE-RELATED"/>
    <property type="match status" value="1"/>
</dbReference>
<keyword evidence="1" id="KW-0378">Hydrolase</keyword>
<dbReference type="InterPro" id="IPR029052">
    <property type="entry name" value="Metallo-depent_PP-like"/>
</dbReference>
<dbReference type="GO" id="GO:0016787">
    <property type="term" value="F:hydrolase activity"/>
    <property type="evidence" value="ECO:0007669"/>
    <property type="project" value="UniProtKB-KW"/>
</dbReference>
<dbReference type="Pfam" id="PF00149">
    <property type="entry name" value="Metallophos"/>
    <property type="match status" value="1"/>
</dbReference>
<dbReference type="GO" id="GO:0030288">
    <property type="term" value="C:outer membrane-bounded periplasmic space"/>
    <property type="evidence" value="ECO:0007669"/>
    <property type="project" value="TreeGrafter"/>
</dbReference>
<reference evidence="4" key="1">
    <citation type="submission" date="2018-12" db="EMBL/GenBank/DDBJ databases">
        <title>Tengunoibacter tsumagoiensis gen. nov., sp. nov., Dictyobacter kobayashii sp. nov., D. alpinus sp. nov., and D. joshuensis sp. nov. and description of Dictyobacteraceae fam. nov. within the order Ktedonobacterales isolated from Tengu-no-mugimeshi.</title>
        <authorList>
            <person name="Wang C.M."/>
            <person name="Zheng Y."/>
            <person name="Sakai Y."/>
            <person name="Toyoda A."/>
            <person name="Minakuchi Y."/>
            <person name="Abe K."/>
            <person name="Yokota A."/>
            <person name="Yabe S."/>
        </authorList>
    </citation>
    <scope>NUCLEOTIDE SEQUENCE [LARGE SCALE GENOMIC DNA]</scope>
    <source>
        <strain evidence="4">Uno16</strain>
    </source>
</reference>
<proteinExistence type="inferred from homology"/>
<gene>
    <name evidence="3" type="ORF">KDA_48000</name>
</gene>
<dbReference type="PANTHER" id="PTHR11575:SF24">
    <property type="entry name" value="5'-NUCLEOTIDASE"/>
    <property type="match status" value="1"/>
</dbReference>
<dbReference type="GO" id="GO:0009166">
    <property type="term" value="P:nucleotide catabolic process"/>
    <property type="evidence" value="ECO:0007669"/>
    <property type="project" value="InterPro"/>
</dbReference>
<dbReference type="SUPFAM" id="SSF56300">
    <property type="entry name" value="Metallo-dependent phosphatases"/>
    <property type="match status" value="1"/>
</dbReference>
<sequence length="488" mass="52975">MQQVEQSSFTPRLIPLSWEDGRLVPQIRPAASGEKAARITILHTNDLHASVDGRPDENGQQRGGLARVATTVRLARESGPTLVFDLGDIVFGDGTWWNIQGIEPVATLRARAGCDLGTIGNHDLEHGVAGLRELLKGGYPIVSANLCVEDQIYPAYLIEIAGWRIGVTGLTTRSTTDLIPSRILHGITLSDPGEAAARVVSALEPLVDSIVLLSHLGFYQSGPGDPELAMRLAGSKVSLILGSHTHAALDPPCVMHGITICNAGAYGANVGEVILSHHERQPVNVQARLIPQDETVPADASWLAARVALARTFKPFHETSFALPSLPQPANLSSGPERDRTQEWILLARSLRMTGNVPASAIVMVPLLYALGHLPERERVTLAEIMTIYPSIEHLVKVELSGNVLKDLIVRQESLLYYQQARPLLLADESELLPVQVEEQRLYTIVTSELACEGGLDWGINLTASSKSLNISCSQVVRAYLTSYQERL</sequence>
<name>A0A402BDB9_9CHLR</name>
<comment type="caution">
    <text evidence="3">The sequence shown here is derived from an EMBL/GenBank/DDBJ whole genome shotgun (WGS) entry which is preliminary data.</text>
</comment>
<dbReference type="GO" id="GO:0000166">
    <property type="term" value="F:nucleotide binding"/>
    <property type="evidence" value="ECO:0007669"/>
    <property type="project" value="UniProtKB-KW"/>
</dbReference>
<evidence type="ECO:0000259" key="2">
    <source>
        <dbReference type="Pfam" id="PF00149"/>
    </source>
</evidence>
<organism evidence="3 4">
    <name type="scientific">Dictyobacter alpinus</name>
    <dbReference type="NCBI Taxonomy" id="2014873"/>
    <lineage>
        <taxon>Bacteria</taxon>
        <taxon>Bacillati</taxon>
        <taxon>Chloroflexota</taxon>
        <taxon>Ktedonobacteria</taxon>
        <taxon>Ktedonobacterales</taxon>
        <taxon>Dictyobacteraceae</taxon>
        <taxon>Dictyobacter</taxon>
    </lineage>
</organism>
<dbReference type="EMBL" id="BIFT01000002">
    <property type="protein sequence ID" value="GCE29316.1"/>
    <property type="molecule type" value="Genomic_DNA"/>
</dbReference>
<dbReference type="RefSeq" id="WP_126629607.1">
    <property type="nucleotide sequence ID" value="NZ_BIFT01000002.1"/>
</dbReference>
<dbReference type="AlphaFoldDB" id="A0A402BDB9"/>
<evidence type="ECO:0000256" key="1">
    <source>
        <dbReference type="RuleBase" id="RU362119"/>
    </source>
</evidence>
<accession>A0A402BDB9</accession>
<feature type="domain" description="Calcineurin-like phosphoesterase" evidence="2">
    <location>
        <begin position="40"/>
        <end position="247"/>
    </location>
</feature>
<comment type="similarity">
    <text evidence="1">Belongs to the 5'-nucleotidase family.</text>
</comment>
<dbReference type="Gene3D" id="3.60.21.10">
    <property type="match status" value="1"/>
</dbReference>
<dbReference type="InterPro" id="IPR006179">
    <property type="entry name" value="5_nucleotidase/apyrase"/>
</dbReference>
<keyword evidence="4" id="KW-1185">Reference proteome</keyword>
<protein>
    <recommendedName>
        <fullName evidence="2">Calcineurin-like phosphoesterase domain-containing protein</fullName>
    </recommendedName>
</protein>
<keyword evidence="1" id="KW-0547">Nucleotide-binding</keyword>
<evidence type="ECO:0000313" key="4">
    <source>
        <dbReference type="Proteomes" id="UP000287171"/>
    </source>
</evidence>
<dbReference type="Proteomes" id="UP000287171">
    <property type="component" value="Unassembled WGS sequence"/>
</dbReference>
<dbReference type="InterPro" id="IPR004843">
    <property type="entry name" value="Calcineurin-like_PHP"/>
</dbReference>
<dbReference type="OrthoDB" id="9801679at2"/>